<comment type="caution">
    <text evidence="5">The sequence shown here is derived from an EMBL/GenBank/DDBJ whole genome shotgun (WGS) entry which is preliminary data.</text>
</comment>
<dbReference type="CDD" id="cd00093">
    <property type="entry name" value="HTH_XRE"/>
    <property type="match status" value="1"/>
</dbReference>
<evidence type="ECO:0000256" key="2">
    <source>
        <dbReference type="ARBA" id="ARBA00023125"/>
    </source>
</evidence>
<dbReference type="InterPro" id="IPR001387">
    <property type="entry name" value="Cro/C1-type_HTH"/>
</dbReference>
<evidence type="ECO:0000259" key="4">
    <source>
        <dbReference type="PROSITE" id="PS50943"/>
    </source>
</evidence>
<dbReference type="SMART" id="SM00530">
    <property type="entry name" value="HTH_XRE"/>
    <property type="match status" value="2"/>
</dbReference>
<keyword evidence="6" id="KW-1185">Reference proteome</keyword>
<keyword evidence="2" id="KW-0238">DNA-binding</keyword>
<accession>A0A941DPI9</accession>
<dbReference type="Proteomes" id="UP000680067">
    <property type="component" value="Unassembled WGS sequence"/>
</dbReference>
<keyword evidence="1" id="KW-0805">Transcription regulation</keyword>
<organism evidence="5 6">
    <name type="scientific">Undibacterium luofuense</name>
    <dbReference type="NCBI Taxonomy" id="2828733"/>
    <lineage>
        <taxon>Bacteria</taxon>
        <taxon>Pseudomonadati</taxon>
        <taxon>Pseudomonadota</taxon>
        <taxon>Betaproteobacteria</taxon>
        <taxon>Burkholderiales</taxon>
        <taxon>Oxalobacteraceae</taxon>
        <taxon>Undibacterium</taxon>
    </lineage>
</organism>
<dbReference type="InterPro" id="IPR050807">
    <property type="entry name" value="TransReg_Diox_bact_type"/>
</dbReference>
<dbReference type="InterPro" id="IPR010982">
    <property type="entry name" value="Lambda_DNA-bd_dom_sf"/>
</dbReference>
<dbReference type="AlphaFoldDB" id="A0A941DPI9"/>
<reference evidence="5" key="1">
    <citation type="submission" date="2021-04" db="EMBL/GenBank/DDBJ databases">
        <title>novel species isolated from subtropical streams in China.</title>
        <authorList>
            <person name="Lu H."/>
        </authorList>
    </citation>
    <scope>NUCLEOTIDE SEQUENCE</scope>
    <source>
        <strain evidence="5">LFS511W</strain>
    </source>
</reference>
<evidence type="ECO:0000256" key="1">
    <source>
        <dbReference type="ARBA" id="ARBA00023015"/>
    </source>
</evidence>
<proteinExistence type="predicted"/>
<protein>
    <submittedName>
        <fullName evidence="5">Helix-turn-helix domain-containing protein</fullName>
    </submittedName>
</protein>
<dbReference type="Gene3D" id="1.10.260.40">
    <property type="entry name" value="lambda repressor-like DNA-binding domains"/>
    <property type="match status" value="1"/>
</dbReference>
<dbReference type="GO" id="GO:0003677">
    <property type="term" value="F:DNA binding"/>
    <property type="evidence" value="ECO:0007669"/>
    <property type="project" value="UniProtKB-KW"/>
</dbReference>
<dbReference type="PANTHER" id="PTHR46797:SF23">
    <property type="entry name" value="HTH-TYPE TRANSCRIPTIONAL REGULATOR SUTR"/>
    <property type="match status" value="1"/>
</dbReference>
<dbReference type="Pfam" id="PF01381">
    <property type="entry name" value="HTH_3"/>
    <property type="match status" value="1"/>
</dbReference>
<dbReference type="GO" id="GO:0003700">
    <property type="term" value="F:DNA-binding transcription factor activity"/>
    <property type="evidence" value="ECO:0007669"/>
    <property type="project" value="TreeGrafter"/>
</dbReference>
<gene>
    <name evidence="5" type="ORF">KDM89_16810</name>
</gene>
<dbReference type="PROSITE" id="PS50943">
    <property type="entry name" value="HTH_CROC1"/>
    <property type="match status" value="1"/>
</dbReference>
<sequence>MAVKFTEEEINQYVGEQLRQFRKEKSLSQIEIAEMLGIRQAYCSSYEIGNRAIGIGTLVRLADFYGKELTDFLPKTRRDVAKMQAQRPQQPERDILTDLEKVGKFFDALAKKLDCHRDAELAEAIGIHASELSILRRGYRVPGQKLLERLSAVSGKSMKVTTSTFERVSE</sequence>
<dbReference type="EMBL" id="JAGSPN010000015">
    <property type="protein sequence ID" value="MBR7783809.1"/>
    <property type="molecule type" value="Genomic_DNA"/>
</dbReference>
<evidence type="ECO:0000313" key="5">
    <source>
        <dbReference type="EMBL" id="MBR7783809.1"/>
    </source>
</evidence>
<dbReference type="PANTHER" id="PTHR46797">
    <property type="entry name" value="HTH-TYPE TRANSCRIPTIONAL REGULATOR"/>
    <property type="match status" value="1"/>
</dbReference>
<dbReference type="SUPFAM" id="SSF47413">
    <property type="entry name" value="lambda repressor-like DNA-binding domains"/>
    <property type="match status" value="1"/>
</dbReference>
<feature type="domain" description="HTH cro/C1-type" evidence="4">
    <location>
        <begin position="18"/>
        <end position="72"/>
    </location>
</feature>
<evidence type="ECO:0000256" key="3">
    <source>
        <dbReference type="ARBA" id="ARBA00023163"/>
    </source>
</evidence>
<dbReference type="GO" id="GO:0005829">
    <property type="term" value="C:cytosol"/>
    <property type="evidence" value="ECO:0007669"/>
    <property type="project" value="TreeGrafter"/>
</dbReference>
<name>A0A941DPI9_9BURK</name>
<dbReference type="RefSeq" id="WP_212689082.1">
    <property type="nucleotide sequence ID" value="NZ_JAGSPN010000015.1"/>
</dbReference>
<evidence type="ECO:0000313" key="6">
    <source>
        <dbReference type="Proteomes" id="UP000680067"/>
    </source>
</evidence>
<keyword evidence="3" id="KW-0804">Transcription</keyword>